<keyword evidence="1" id="KW-0472">Membrane</keyword>
<name>A0AB39KXT2_9CAUL</name>
<keyword evidence="1" id="KW-1133">Transmembrane helix</keyword>
<keyword evidence="1" id="KW-0812">Transmembrane</keyword>
<reference evidence="2" key="1">
    <citation type="submission" date="2024-06" db="EMBL/GenBank/DDBJ databases">
        <title>Caulobacter inopinatus, sp. nov.</title>
        <authorList>
            <person name="Donachie S.P."/>
        </authorList>
    </citation>
    <scope>NUCLEOTIDE SEQUENCE</scope>
    <source>
        <strain evidence="2">73W</strain>
    </source>
</reference>
<feature type="transmembrane region" description="Helical" evidence="1">
    <location>
        <begin position="18"/>
        <end position="39"/>
    </location>
</feature>
<dbReference type="EMBL" id="CP158375">
    <property type="protein sequence ID" value="XDO98074.1"/>
    <property type="molecule type" value="Genomic_DNA"/>
</dbReference>
<protein>
    <submittedName>
        <fullName evidence="2">Uncharacterized protein</fullName>
    </submittedName>
</protein>
<dbReference type="AlphaFoldDB" id="A0AB39KXT2"/>
<evidence type="ECO:0000256" key="1">
    <source>
        <dbReference type="SAM" id="Phobius"/>
    </source>
</evidence>
<sequence>MQTIAKTLKIDPAIVSDALADLVTLSLFVAFAAAVITSVT</sequence>
<proteinExistence type="predicted"/>
<evidence type="ECO:0000313" key="2">
    <source>
        <dbReference type="EMBL" id="XDO98074.1"/>
    </source>
</evidence>
<dbReference type="RefSeq" id="WP_369061705.1">
    <property type="nucleotide sequence ID" value="NZ_CP158375.1"/>
</dbReference>
<gene>
    <name evidence="2" type="ORF">ABOZ73_06570</name>
</gene>
<organism evidence="2">
    <name type="scientific">Caulobacter sp. 73W</name>
    <dbReference type="NCBI Taxonomy" id="3161137"/>
    <lineage>
        <taxon>Bacteria</taxon>
        <taxon>Pseudomonadati</taxon>
        <taxon>Pseudomonadota</taxon>
        <taxon>Alphaproteobacteria</taxon>
        <taxon>Caulobacterales</taxon>
        <taxon>Caulobacteraceae</taxon>
        <taxon>Caulobacter</taxon>
    </lineage>
</organism>
<accession>A0AB39KXT2</accession>